<dbReference type="RefSeq" id="WP_068213285.1">
    <property type="nucleotide sequence ID" value="NZ_CP047186.1"/>
</dbReference>
<accession>A0A162FV25</accession>
<evidence type="ECO:0000313" key="2">
    <source>
        <dbReference type="EMBL" id="KZX19910.1"/>
    </source>
</evidence>
<gene>
    <name evidence="2" type="ORF">ACH61_02997</name>
    <name evidence="3" type="ORF">GSU10_00820</name>
</gene>
<keyword evidence="4" id="KW-1185">Reference proteome</keyword>
<name>A0A162FV25_9MICO</name>
<protein>
    <submittedName>
        <fullName evidence="3">Alpha/beta fold hydrolase</fullName>
    </submittedName>
    <submittedName>
        <fullName evidence="2">Tropinesterase</fullName>
        <ecNumber evidence="2">3.1.1.10</ecNumber>
    </submittedName>
</protein>
<dbReference type="InterPro" id="IPR050266">
    <property type="entry name" value="AB_hydrolase_sf"/>
</dbReference>
<reference evidence="3" key="3">
    <citation type="submission" date="2019-12" db="EMBL/GenBank/DDBJ databases">
        <title>Complete and Draft Genome Sequences of New Strains and Members of Some Known Species of the Genus Rathayibacter isolated from Plants.</title>
        <authorList>
            <person name="Tarlachkov S.V."/>
            <person name="Starodumova I.P."/>
            <person name="Dorofeeva L.V."/>
            <person name="Prisyazhnaya N.V."/>
            <person name="Leyn S.A."/>
            <person name="Zlamal J.E."/>
            <person name="Elane M.L."/>
            <person name="Osterman A.L."/>
            <person name="Nadler S.A."/>
            <person name="Subbotin S.A."/>
            <person name="Evtushenko L.I."/>
        </authorList>
    </citation>
    <scope>NUCLEOTIDE SEQUENCE</scope>
    <source>
        <strain evidence="3">VKM Ac-2761</strain>
    </source>
</reference>
<keyword evidence="2" id="KW-0378">Hydrolase</keyword>
<evidence type="ECO:0000313" key="3">
    <source>
        <dbReference type="EMBL" id="QHC54347.1"/>
    </source>
</evidence>
<proteinExistence type="predicted"/>
<evidence type="ECO:0000313" key="5">
    <source>
        <dbReference type="Proteomes" id="UP000465031"/>
    </source>
</evidence>
<dbReference type="Proteomes" id="UP000076717">
    <property type="component" value="Unassembled WGS sequence"/>
</dbReference>
<evidence type="ECO:0000259" key="1">
    <source>
        <dbReference type="Pfam" id="PF00561"/>
    </source>
</evidence>
<dbReference type="Gene3D" id="3.40.50.1820">
    <property type="entry name" value="alpha/beta hydrolase"/>
    <property type="match status" value="1"/>
</dbReference>
<dbReference type="PRINTS" id="PR00111">
    <property type="entry name" value="ABHYDROLASE"/>
</dbReference>
<dbReference type="EMBL" id="LIIN01000176">
    <property type="protein sequence ID" value="KZX19910.1"/>
    <property type="molecule type" value="Genomic_DNA"/>
</dbReference>
<dbReference type="PANTHER" id="PTHR43798">
    <property type="entry name" value="MONOACYLGLYCEROL LIPASE"/>
    <property type="match status" value="1"/>
</dbReference>
<dbReference type="InterPro" id="IPR000073">
    <property type="entry name" value="AB_hydrolase_1"/>
</dbReference>
<dbReference type="GO" id="GO:0050357">
    <property type="term" value="F:tropinesterase activity"/>
    <property type="evidence" value="ECO:0007669"/>
    <property type="project" value="UniProtKB-EC"/>
</dbReference>
<reference evidence="5" key="2">
    <citation type="submission" date="2019-12" db="EMBL/GenBank/DDBJ databases">
        <title>Complete and draft genome sequences of new strains and members of some known species of the genus Rathayibacter isolated from plants.</title>
        <authorList>
            <person name="Tarlachkov S.V."/>
            <person name="Starodumova I.P."/>
            <person name="Dorofeeva L.V."/>
            <person name="Prisyazhnaya N.V."/>
            <person name="Leyn S."/>
            <person name="Zlamal J."/>
            <person name="Elan M."/>
            <person name="Osterman A.L."/>
            <person name="Nadler S."/>
            <person name="Subbotin S.A."/>
            <person name="Evtushenko L.I."/>
        </authorList>
    </citation>
    <scope>NUCLEOTIDE SEQUENCE [LARGE SCALE GENOMIC DNA]</scope>
    <source>
        <strain evidence="5">VKM Ac-2761</strain>
    </source>
</reference>
<dbReference type="AlphaFoldDB" id="A0A162FV25"/>
<reference evidence="2 4" key="1">
    <citation type="submission" date="2015-08" db="EMBL/GenBank/DDBJ databases">
        <title>Draft Genome Sequence of Rathayibacter sp. Strain VKM Ac-2596 Isolated from Leaf Gall Induced by Plant-Parasitic Nematodes.</title>
        <authorList>
            <person name="Vasilenko O.V."/>
            <person name="Starodumova I.P."/>
            <person name="Tarlachkov S.V."/>
            <person name="Dorofeeva L.V."/>
            <person name="Evtushenko L.I."/>
        </authorList>
    </citation>
    <scope>NUCLEOTIDE SEQUENCE [LARGE SCALE GENOMIC DNA]</scope>
    <source>
        <strain evidence="2 4">VKM Ac-2596</strain>
    </source>
</reference>
<sequence>MLPTPPARVLPVRHEVDGVELRTVDTGPAGAHAVFVLIHGIGMSHHTFSPLAARLKRHGRVIGVDLAGFGANRRPRRRIMIEDHARHVEQVLLGLGVSRAVVVGHSMGSQVAVELGLRAPGLVDGAVLIGPVVDPDRPGAVRQGLALLRDCLGEPAGVDALLLADYLRGGVRWYLRQLPEMLRHPVLKHVAELEVPVLVVRGRDDPIATRGWCERLTAQAREGGWVEFAQSRHVVPRTEPEALAREILRFAAALGETPVAPVPACPEPVA</sequence>
<dbReference type="OrthoDB" id="9769541at2"/>
<dbReference type="PANTHER" id="PTHR43798:SF33">
    <property type="entry name" value="HYDROLASE, PUTATIVE (AFU_ORTHOLOGUE AFUA_2G14860)-RELATED"/>
    <property type="match status" value="1"/>
</dbReference>
<dbReference type="Proteomes" id="UP000465031">
    <property type="component" value="Chromosome"/>
</dbReference>
<organism evidence="2 4">
    <name type="scientific">Rathayibacter tanaceti</name>
    <dbReference type="NCBI Taxonomy" id="1671680"/>
    <lineage>
        <taxon>Bacteria</taxon>
        <taxon>Bacillati</taxon>
        <taxon>Actinomycetota</taxon>
        <taxon>Actinomycetes</taxon>
        <taxon>Micrococcales</taxon>
        <taxon>Microbacteriaceae</taxon>
        <taxon>Rathayibacter</taxon>
    </lineage>
</organism>
<evidence type="ECO:0000313" key="4">
    <source>
        <dbReference type="Proteomes" id="UP000076717"/>
    </source>
</evidence>
<dbReference type="EMBL" id="CP047186">
    <property type="protein sequence ID" value="QHC54347.1"/>
    <property type="molecule type" value="Genomic_DNA"/>
</dbReference>
<dbReference type="SUPFAM" id="SSF53474">
    <property type="entry name" value="alpha/beta-Hydrolases"/>
    <property type="match status" value="1"/>
</dbReference>
<dbReference type="KEGG" id="rte:GSU10_00820"/>
<dbReference type="PATRIC" id="fig|1671680.3.peg.3231"/>
<dbReference type="GO" id="GO:0016020">
    <property type="term" value="C:membrane"/>
    <property type="evidence" value="ECO:0007669"/>
    <property type="project" value="TreeGrafter"/>
</dbReference>
<feature type="domain" description="AB hydrolase-1" evidence="1">
    <location>
        <begin position="34"/>
        <end position="134"/>
    </location>
</feature>
<dbReference type="InterPro" id="IPR029058">
    <property type="entry name" value="AB_hydrolase_fold"/>
</dbReference>
<dbReference type="EC" id="3.1.1.10" evidence="2"/>
<dbReference type="Pfam" id="PF00561">
    <property type="entry name" value="Abhydrolase_1"/>
    <property type="match status" value="1"/>
</dbReference>